<dbReference type="OrthoDB" id="4409132at2"/>
<evidence type="ECO:0000313" key="1">
    <source>
        <dbReference type="EMBL" id="RNE48217.1"/>
    </source>
</evidence>
<dbReference type="Proteomes" id="UP000266975">
    <property type="component" value="Unassembled WGS sequence"/>
</dbReference>
<organism evidence="1 2">
    <name type="scientific">Corynebacterium alimapuense</name>
    <dbReference type="NCBI Taxonomy" id="1576874"/>
    <lineage>
        <taxon>Bacteria</taxon>
        <taxon>Bacillati</taxon>
        <taxon>Actinomycetota</taxon>
        <taxon>Actinomycetes</taxon>
        <taxon>Mycobacteriales</taxon>
        <taxon>Corynebacteriaceae</taxon>
        <taxon>Corynebacterium</taxon>
    </lineage>
</organism>
<name>A0A3M8K4R6_9CORY</name>
<reference evidence="1 2" key="1">
    <citation type="submission" date="2018-02" db="EMBL/GenBank/DDBJ databases">
        <title>Corynebacterium alimpuense sp. nov., a marine obligate actinomycete isolated from sediments of Valparaiso bay, Chile.</title>
        <authorList>
            <person name="Claverias F."/>
            <person name="Gonzales-Siles L."/>
            <person name="Salva-Serra F."/>
            <person name="Inganaes E."/>
            <person name="Molin K."/>
            <person name="Cumsille A."/>
            <person name="Undabarrena A."/>
            <person name="Couve E."/>
            <person name="Moore E.R.B."/>
            <person name="Gomila M."/>
            <person name="Camara B."/>
        </authorList>
    </citation>
    <scope>NUCLEOTIDE SEQUENCE [LARGE SCALE GENOMIC DNA]</scope>
    <source>
        <strain evidence="1 2">CCUG 69366</strain>
    </source>
</reference>
<keyword evidence="2" id="KW-1185">Reference proteome</keyword>
<sequence>MFGRSKGFDPDKDQYEGRFIAAEQTDLPLNGLMTRIVAQELPILDSHDRTIVYRLLREYAESGGPEITSQEELPAQIREIMNL</sequence>
<proteinExistence type="predicted"/>
<protein>
    <submittedName>
        <fullName evidence="1">Uncharacterized protein</fullName>
    </submittedName>
</protein>
<comment type="caution">
    <text evidence="1">The sequence shown here is derived from an EMBL/GenBank/DDBJ whole genome shotgun (WGS) entry which is preliminary data.</text>
</comment>
<evidence type="ECO:0000313" key="2">
    <source>
        <dbReference type="Proteomes" id="UP000266975"/>
    </source>
</evidence>
<gene>
    <name evidence="1" type="ORF">C5L39_10155</name>
</gene>
<dbReference type="RefSeq" id="WP_123048792.1">
    <property type="nucleotide sequence ID" value="NZ_PTJO01000006.1"/>
</dbReference>
<dbReference type="EMBL" id="PTJO01000006">
    <property type="protein sequence ID" value="RNE48217.1"/>
    <property type="molecule type" value="Genomic_DNA"/>
</dbReference>
<dbReference type="AlphaFoldDB" id="A0A3M8K4R6"/>
<accession>A0A3M8K4R6</accession>